<sequence>MPTSVTITRSVGWFIVSQLMMTKLRSSVTGRVRGEKTHLAMQSILPRDGG</sequence>
<comment type="caution">
    <text evidence="1">The sequence shown here is derived from an EMBL/GenBank/DDBJ whole genome shotgun (WGS) entry which is preliminary data.</text>
</comment>
<protein>
    <submittedName>
        <fullName evidence="1">Uncharacterized protein</fullName>
    </submittedName>
</protein>
<gene>
    <name evidence="1" type="ORF">BSU04_19030</name>
</gene>
<accession>A0A226X1W5</accession>
<proteinExistence type="predicted"/>
<name>A0A226X1W5_CABSO</name>
<evidence type="ECO:0000313" key="2">
    <source>
        <dbReference type="Proteomes" id="UP000214720"/>
    </source>
</evidence>
<dbReference type="EMBL" id="MTHB01000110">
    <property type="protein sequence ID" value="OXC77109.1"/>
    <property type="molecule type" value="Genomic_DNA"/>
</dbReference>
<organism evidence="1 2">
    <name type="scientific">Caballeronia sordidicola</name>
    <name type="common">Burkholderia sordidicola</name>
    <dbReference type="NCBI Taxonomy" id="196367"/>
    <lineage>
        <taxon>Bacteria</taxon>
        <taxon>Pseudomonadati</taxon>
        <taxon>Pseudomonadota</taxon>
        <taxon>Betaproteobacteria</taxon>
        <taxon>Burkholderiales</taxon>
        <taxon>Burkholderiaceae</taxon>
        <taxon>Caballeronia</taxon>
    </lineage>
</organism>
<dbReference type="Proteomes" id="UP000214720">
    <property type="component" value="Unassembled WGS sequence"/>
</dbReference>
<evidence type="ECO:0000313" key="1">
    <source>
        <dbReference type="EMBL" id="OXC77109.1"/>
    </source>
</evidence>
<reference evidence="2" key="1">
    <citation type="submission" date="2017-01" db="EMBL/GenBank/DDBJ databases">
        <title>Genome Analysis of Deinococcus marmoris KOPRI26562.</title>
        <authorList>
            <person name="Kim J.H."/>
            <person name="Oh H.-M."/>
        </authorList>
    </citation>
    <scope>NUCLEOTIDE SEQUENCE [LARGE SCALE GENOMIC DNA]</scope>
    <source>
        <strain evidence="2">PAMC 26633</strain>
    </source>
</reference>
<dbReference type="AlphaFoldDB" id="A0A226X1W5"/>